<dbReference type="GO" id="GO:0005768">
    <property type="term" value="C:endosome"/>
    <property type="evidence" value="ECO:0007669"/>
    <property type="project" value="TreeGrafter"/>
</dbReference>
<dbReference type="Pfam" id="PF00790">
    <property type="entry name" value="VHS"/>
    <property type="match status" value="1"/>
</dbReference>
<evidence type="ECO:0000256" key="2">
    <source>
        <dbReference type="ARBA" id="ARBA00022448"/>
    </source>
</evidence>
<dbReference type="PROSITE" id="PS50179">
    <property type="entry name" value="VHS"/>
    <property type="match status" value="1"/>
</dbReference>
<name>A0AAY5KMN2_ESOLU</name>
<gene>
    <name evidence="7" type="primary">TOM1</name>
</gene>
<dbReference type="InterPro" id="IPR002014">
    <property type="entry name" value="VHS_dom"/>
</dbReference>
<reference evidence="7 8" key="1">
    <citation type="submission" date="2020-02" db="EMBL/GenBank/DDBJ databases">
        <title>Esox lucius (northern pike) genome, fEsoLuc1, primary haplotype.</title>
        <authorList>
            <person name="Myers G."/>
            <person name="Karagic N."/>
            <person name="Meyer A."/>
            <person name="Pippel M."/>
            <person name="Reichard M."/>
            <person name="Winkler S."/>
            <person name="Tracey A."/>
            <person name="Sims Y."/>
            <person name="Howe K."/>
            <person name="Rhie A."/>
            <person name="Formenti G."/>
            <person name="Durbin R."/>
            <person name="Fedrigo O."/>
            <person name="Jarvis E.D."/>
        </authorList>
    </citation>
    <scope>NUCLEOTIDE SEQUENCE [LARGE SCALE GENOMIC DNA]</scope>
</reference>
<dbReference type="FunFam" id="1.25.40.90:FF:000003">
    <property type="entry name" value="TOM1-like protein 2 isoform X1"/>
    <property type="match status" value="1"/>
</dbReference>
<dbReference type="SUPFAM" id="SSF48464">
    <property type="entry name" value="ENTH/VHS domain"/>
    <property type="match status" value="1"/>
</dbReference>
<evidence type="ECO:0000259" key="6">
    <source>
        <dbReference type="PROSITE" id="PS50909"/>
    </source>
</evidence>
<keyword evidence="8" id="KW-1185">Reference proteome</keyword>
<dbReference type="Proteomes" id="UP000265140">
    <property type="component" value="Chromosome 11"/>
</dbReference>
<dbReference type="PROSITE" id="PS50909">
    <property type="entry name" value="GAT"/>
    <property type="match status" value="1"/>
</dbReference>
<organism evidence="7 8">
    <name type="scientific">Esox lucius</name>
    <name type="common">Northern pike</name>
    <dbReference type="NCBI Taxonomy" id="8010"/>
    <lineage>
        <taxon>Eukaryota</taxon>
        <taxon>Metazoa</taxon>
        <taxon>Chordata</taxon>
        <taxon>Craniata</taxon>
        <taxon>Vertebrata</taxon>
        <taxon>Euteleostomi</taxon>
        <taxon>Actinopterygii</taxon>
        <taxon>Neopterygii</taxon>
        <taxon>Teleostei</taxon>
        <taxon>Protacanthopterygii</taxon>
        <taxon>Esociformes</taxon>
        <taxon>Esocidae</taxon>
        <taxon>Esox</taxon>
    </lineage>
</organism>
<feature type="domain" description="GAT" evidence="6">
    <location>
        <begin position="247"/>
        <end position="335"/>
    </location>
</feature>
<dbReference type="PANTHER" id="PTHR13856">
    <property type="entry name" value="VHS DOMAIN CONTAINING PROTEIN FAMILY"/>
    <property type="match status" value="1"/>
</dbReference>
<dbReference type="GO" id="GO:0030276">
    <property type="term" value="F:clathrin binding"/>
    <property type="evidence" value="ECO:0007669"/>
    <property type="project" value="TreeGrafter"/>
</dbReference>
<dbReference type="Gene3D" id="1.25.40.90">
    <property type="match status" value="1"/>
</dbReference>
<dbReference type="InterPro" id="IPR014645">
    <property type="entry name" value="TOM1"/>
</dbReference>
<dbReference type="AlphaFoldDB" id="A0AAY5KMN2"/>
<comment type="similarity">
    <text evidence="1 4">Belongs to the TOM1 family.</text>
</comment>
<accession>A0AAY5KMN2</accession>
<dbReference type="CDD" id="cd14233">
    <property type="entry name" value="GAT_TOM1_like"/>
    <property type="match status" value="1"/>
</dbReference>
<dbReference type="GO" id="GO:0035091">
    <property type="term" value="F:phosphatidylinositol binding"/>
    <property type="evidence" value="ECO:0007669"/>
    <property type="project" value="InterPro"/>
</dbReference>
<dbReference type="GO" id="GO:0016020">
    <property type="term" value="C:membrane"/>
    <property type="evidence" value="ECO:0007669"/>
    <property type="project" value="TreeGrafter"/>
</dbReference>
<sequence length="502" mass="55693">MSSCFEAPPLHGRGKHQNGEVSLVCLCHYRLCSSTCRQLGMGPLTSMGKSDHLIIHEYATNSSLQSEDWALNMEICDIINETEEGPKDAYKAIKKRIVGNKNFKEVMLALTVLEACVKNCGHRFHVLVSTRDFVEGVLVRAILPKNNPPLVLHDRVLSLIQAWADAFRSSPDLTGVVSVYEDLRRKGLEFPMTELDGYSPIYTPNRTVPDNGAVVSAAPPSPKPVIITALHPAPQQSMEGPVTFTPYQAKKLKTDLGVVRSNLAVMSDMMAQLDPATAKHSDTELLQELYAACKDMQDRILELVPRLSEEKLTEELLVVNDEINTTFTRYQRFQRQKANGLKATQQIAQSPNYVNLIDLNIAPKPVAAAPTHSQLCQSRGDIVSSEMSGLSLKEFKECESFAQNRSTSQTQQRLSGWNEGAADCLAQPQDTRLPNPGTIPVSQMSIMDDIERWLHVDEEDDMADSEGVTSEEFDKFLAERARAAERLPSLKTSSRDNNHSAS</sequence>
<evidence type="ECO:0000256" key="1">
    <source>
        <dbReference type="ARBA" id="ARBA00007708"/>
    </source>
</evidence>
<dbReference type="GO" id="GO:0015031">
    <property type="term" value="P:protein transport"/>
    <property type="evidence" value="ECO:0007669"/>
    <property type="project" value="UniProtKB-UniRule"/>
</dbReference>
<evidence type="ECO:0000313" key="8">
    <source>
        <dbReference type="Proteomes" id="UP000265140"/>
    </source>
</evidence>
<feature type="domain" description="VHS" evidence="5">
    <location>
        <begin position="59"/>
        <end position="191"/>
    </location>
</feature>
<dbReference type="Ensembl" id="ENSELUT00000091581.1">
    <property type="protein sequence ID" value="ENSELUP00000089550.1"/>
    <property type="gene ID" value="ENSELUG00000009734.3"/>
</dbReference>
<dbReference type="RefSeq" id="XP_019906191.2">
    <property type="nucleotide sequence ID" value="XM_020050632.2"/>
</dbReference>
<evidence type="ECO:0000256" key="3">
    <source>
        <dbReference type="ARBA" id="ARBA00022927"/>
    </source>
</evidence>
<dbReference type="SMART" id="SM00288">
    <property type="entry name" value="VHS"/>
    <property type="match status" value="1"/>
</dbReference>
<dbReference type="InterPro" id="IPR038425">
    <property type="entry name" value="GAT_sf"/>
</dbReference>
<keyword evidence="2 4" id="KW-0813">Transport</keyword>
<dbReference type="InterPro" id="IPR004152">
    <property type="entry name" value="GAT_dom"/>
</dbReference>
<dbReference type="GeneTree" id="ENSGT00940000156865"/>
<dbReference type="PIRSF" id="PIRSF036948">
    <property type="entry name" value="TOM1"/>
    <property type="match status" value="1"/>
</dbReference>
<protein>
    <recommendedName>
        <fullName evidence="9">Target of myb1 membrane trafficking protein</fullName>
    </recommendedName>
</protein>
<dbReference type="GeneID" id="105013169"/>
<reference evidence="7" key="3">
    <citation type="submission" date="2025-09" db="UniProtKB">
        <authorList>
            <consortium name="Ensembl"/>
        </authorList>
    </citation>
    <scope>IDENTIFICATION</scope>
</reference>
<dbReference type="Pfam" id="PF03127">
    <property type="entry name" value="GAT"/>
    <property type="match status" value="1"/>
</dbReference>
<proteinExistence type="inferred from homology"/>
<evidence type="ECO:0000313" key="7">
    <source>
        <dbReference type="Ensembl" id="ENSELUP00000089550.1"/>
    </source>
</evidence>
<dbReference type="GO" id="GO:0043130">
    <property type="term" value="F:ubiquitin binding"/>
    <property type="evidence" value="ECO:0007669"/>
    <property type="project" value="InterPro"/>
</dbReference>
<reference evidence="7" key="2">
    <citation type="submission" date="2025-08" db="UniProtKB">
        <authorList>
            <consortium name="Ensembl"/>
        </authorList>
    </citation>
    <scope>IDENTIFICATION</scope>
</reference>
<dbReference type="SUPFAM" id="SSF89009">
    <property type="entry name" value="GAT-like domain"/>
    <property type="match status" value="1"/>
</dbReference>
<evidence type="ECO:0000259" key="5">
    <source>
        <dbReference type="PROSITE" id="PS50179"/>
    </source>
</evidence>
<dbReference type="GO" id="GO:0007165">
    <property type="term" value="P:signal transduction"/>
    <property type="evidence" value="ECO:0007669"/>
    <property type="project" value="TreeGrafter"/>
</dbReference>
<evidence type="ECO:0000256" key="4">
    <source>
        <dbReference type="PIRNR" id="PIRNR036948"/>
    </source>
</evidence>
<dbReference type="PANTHER" id="PTHR13856:SF32">
    <property type="entry name" value="TARGET OF MYB1 MEMBRANE TRAFFICKING PROTEIN"/>
    <property type="match status" value="1"/>
</dbReference>
<dbReference type="Gene3D" id="1.20.58.160">
    <property type="match status" value="1"/>
</dbReference>
<evidence type="ECO:0008006" key="9">
    <source>
        <dbReference type="Google" id="ProtNLM"/>
    </source>
</evidence>
<dbReference type="InterPro" id="IPR008942">
    <property type="entry name" value="ENTH_VHS"/>
</dbReference>
<keyword evidence="3 4" id="KW-0653">Protein transport</keyword>